<feature type="compositionally biased region" description="Low complexity" evidence="2">
    <location>
        <begin position="596"/>
        <end position="605"/>
    </location>
</feature>
<evidence type="ECO:0000256" key="1">
    <source>
        <dbReference type="PROSITE-ProRule" id="PRU00108"/>
    </source>
</evidence>
<dbReference type="Proteomes" id="UP001210925">
    <property type="component" value="Unassembled WGS sequence"/>
</dbReference>
<sequence>MQYFLRDSNPSQMNCLALGQQLVPPLSPEQVSQWFAAERIRMLKGKSILIRDQQVLEANLNQQNQEKNYTVLPADFFSKPAGQNLTSDNNTMSFTDNQAKIPQVTKAPNQSVVQLGRNSGEISNPKPAEEAKSEEEKVDAITQLGQLLEGKATLSDPNQVNKFARIMHKCQNDTEITTVLNVIVNCNSKDILDGFIRSKVVLILSNWNRIFAINSNANSMLMLKVIDKLPFDSEIFKDLTFSKFIKKMTKSEDEAIKELSNSIMTKWKNIIVAAAESQKRKKDEETTAQKKIKLEADTSFFNSLKPQPKIKKIDIPTRKEKETGGLSVSELLERASEFKMSSTTSDLPITKDDDIEVQESPKETFDKNGKKKKSVKFKPESSLLQIRYFDLEESPNAVTLNPNAHDPIYQMQAALKAEAEFVEWSTPRELDISHAVSVQVNSKQKEIQEKRELSALSVNYFSTRDIPPSPAEPDSVDVAYVPPIEWPLNTKVDIFTPLIPNSDLLQKLSSLVGSMPLAGGIPQLGTVPQIPVVPVPPVNMPQQQWFPQTAPQIDVHALSSLLNSTAFPAALNFQQPVPQYTNVGQQYFPQPTMPFPQQNYQQQYRPNHKNYKDQRNQRGGRSRPYPNSRRD</sequence>
<dbReference type="EMBL" id="JADGKB010000017">
    <property type="protein sequence ID" value="KAJ3259558.1"/>
    <property type="molecule type" value="Genomic_DNA"/>
</dbReference>
<organism evidence="4 5">
    <name type="scientific">Boothiomyces macroporosus</name>
    <dbReference type="NCBI Taxonomy" id="261099"/>
    <lineage>
        <taxon>Eukaryota</taxon>
        <taxon>Fungi</taxon>
        <taxon>Fungi incertae sedis</taxon>
        <taxon>Chytridiomycota</taxon>
        <taxon>Chytridiomycota incertae sedis</taxon>
        <taxon>Chytridiomycetes</taxon>
        <taxon>Rhizophydiales</taxon>
        <taxon>Terramycetaceae</taxon>
        <taxon>Boothiomyces</taxon>
    </lineage>
</organism>
<dbReference type="PANTHER" id="PTHR46557:SF1">
    <property type="entry name" value="SERINE_THREONINE-PROTEIN PHOSPHATASE 1 REGULATORY SUBUNIT 10"/>
    <property type="match status" value="1"/>
</dbReference>
<proteinExistence type="predicted"/>
<accession>A0AAD5Y9L5</accession>
<reference evidence="4" key="1">
    <citation type="submission" date="2020-05" db="EMBL/GenBank/DDBJ databases">
        <title>Phylogenomic resolution of chytrid fungi.</title>
        <authorList>
            <person name="Stajich J.E."/>
            <person name="Amses K."/>
            <person name="Simmons R."/>
            <person name="Seto K."/>
            <person name="Myers J."/>
            <person name="Bonds A."/>
            <person name="Quandt C.A."/>
            <person name="Barry K."/>
            <person name="Liu P."/>
            <person name="Grigoriev I."/>
            <person name="Longcore J.E."/>
            <person name="James T.Y."/>
        </authorList>
    </citation>
    <scope>NUCLEOTIDE SEQUENCE</scope>
    <source>
        <strain evidence="4">PLAUS21</strain>
    </source>
</reference>
<comment type="subcellular location">
    <subcellularLocation>
        <location evidence="1">Nucleus</location>
    </subcellularLocation>
</comment>
<evidence type="ECO:0000313" key="4">
    <source>
        <dbReference type="EMBL" id="KAJ3259558.1"/>
    </source>
</evidence>
<evidence type="ECO:0000256" key="2">
    <source>
        <dbReference type="SAM" id="MobiDB-lite"/>
    </source>
</evidence>
<keyword evidence="5" id="KW-1185">Reference proteome</keyword>
<keyword evidence="1" id="KW-0238">DNA-binding</keyword>
<dbReference type="GO" id="GO:0072357">
    <property type="term" value="C:PTW/PP1 phosphatase complex"/>
    <property type="evidence" value="ECO:0007669"/>
    <property type="project" value="TreeGrafter"/>
</dbReference>
<dbReference type="SUPFAM" id="SSF47676">
    <property type="entry name" value="Conserved domain common to transcription factors TFIIS, elongin A, CRSP70"/>
    <property type="match status" value="1"/>
</dbReference>
<dbReference type="InterPro" id="IPR001356">
    <property type="entry name" value="HD"/>
</dbReference>
<feature type="compositionally biased region" description="Basic and acidic residues" evidence="2">
    <location>
        <begin position="127"/>
        <end position="136"/>
    </location>
</feature>
<feature type="region of interest" description="Disordered" evidence="2">
    <location>
        <begin position="588"/>
        <end position="631"/>
    </location>
</feature>
<feature type="domain" description="Homeobox" evidence="3">
    <location>
        <begin position="1"/>
        <end position="45"/>
    </location>
</feature>
<gene>
    <name evidence="4" type="ORF">HK103_002112</name>
</gene>
<dbReference type="GO" id="GO:0000785">
    <property type="term" value="C:chromatin"/>
    <property type="evidence" value="ECO:0007669"/>
    <property type="project" value="TreeGrafter"/>
</dbReference>
<evidence type="ECO:0000259" key="3">
    <source>
        <dbReference type="PROSITE" id="PS50071"/>
    </source>
</evidence>
<feature type="DNA-binding region" description="Homeobox" evidence="1">
    <location>
        <begin position="3"/>
        <end position="46"/>
    </location>
</feature>
<protein>
    <recommendedName>
        <fullName evidence="3">Homeobox domain-containing protein</fullName>
    </recommendedName>
</protein>
<feature type="region of interest" description="Disordered" evidence="2">
    <location>
        <begin position="117"/>
        <end position="136"/>
    </location>
</feature>
<dbReference type="PANTHER" id="PTHR46557">
    <property type="entry name" value="SERINE/THREONINE-PROTEIN PHOSPHATASE 1 REGULATORY SUBUNIT 10-RELATED"/>
    <property type="match status" value="1"/>
</dbReference>
<dbReference type="GO" id="GO:0003677">
    <property type="term" value="F:DNA binding"/>
    <property type="evidence" value="ECO:0007669"/>
    <property type="project" value="UniProtKB-UniRule"/>
</dbReference>
<keyword evidence="1" id="KW-0371">Homeobox</keyword>
<dbReference type="InterPro" id="IPR035441">
    <property type="entry name" value="TFIIS/LEDGF_dom_sf"/>
</dbReference>
<dbReference type="GO" id="GO:0008157">
    <property type="term" value="F:protein phosphatase 1 binding"/>
    <property type="evidence" value="ECO:0007669"/>
    <property type="project" value="TreeGrafter"/>
</dbReference>
<dbReference type="Gene3D" id="1.20.930.10">
    <property type="entry name" value="Conserved domain common to transcription factors TFIIS, elongin A, CRSP70"/>
    <property type="match status" value="1"/>
</dbReference>
<evidence type="ECO:0000313" key="5">
    <source>
        <dbReference type="Proteomes" id="UP001210925"/>
    </source>
</evidence>
<dbReference type="GO" id="GO:0005634">
    <property type="term" value="C:nucleus"/>
    <property type="evidence" value="ECO:0007669"/>
    <property type="project" value="UniProtKB-SubCell"/>
</dbReference>
<name>A0AAD5Y9L5_9FUNG</name>
<keyword evidence="1" id="KW-0539">Nucleus</keyword>
<comment type="caution">
    <text evidence="4">The sequence shown here is derived from an EMBL/GenBank/DDBJ whole genome shotgun (WGS) entry which is preliminary data.</text>
</comment>
<dbReference type="AlphaFoldDB" id="A0AAD5Y9L5"/>
<dbReference type="PROSITE" id="PS50071">
    <property type="entry name" value="HOMEOBOX_2"/>
    <property type="match status" value="1"/>
</dbReference>